<gene>
    <name evidence="2" type="ORF">IT882_02265</name>
</gene>
<feature type="region of interest" description="Disordered" evidence="1">
    <location>
        <begin position="117"/>
        <end position="164"/>
    </location>
</feature>
<dbReference type="RefSeq" id="WP_195692989.1">
    <property type="nucleotide sequence ID" value="NZ_CP064760.1"/>
</dbReference>
<organism evidence="2 3">
    <name type="scientific">Microbacterium schleiferi</name>
    <dbReference type="NCBI Taxonomy" id="69362"/>
    <lineage>
        <taxon>Bacteria</taxon>
        <taxon>Bacillati</taxon>
        <taxon>Actinomycetota</taxon>
        <taxon>Actinomycetes</taxon>
        <taxon>Micrococcales</taxon>
        <taxon>Microbacteriaceae</taxon>
        <taxon>Microbacterium</taxon>
    </lineage>
</organism>
<feature type="compositionally biased region" description="Basic and acidic residues" evidence="1">
    <location>
        <begin position="191"/>
        <end position="201"/>
    </location>
</feature>
<dbReference type="Gene3D" id="2.60.200.20">
    <property type="match status" value="1"/>
</dbReference>
<feature type="compositionally biased region" description="Low complexity" evidence="1">
    <location>
        <begin position="176"/>
        <end position="185"/>
    </location>
</feature>
<proteinExistence type="predicted"/>
<feature type="compositionally biased region" description="Pro residues" evidence="1">
    <location>
        <begin position="124"/>
        <end position="137"/>
    </location>
</feature>
<dbReference type="InterPro" id="IPR008984">
    <property type="entry name" value="SMAD_FHA_dom_sf"/>
</dbReference>
<evidence type="ECO:0000313" key="2">
    <source>
        <dbReference type="EMBL" id="QPE04968.1"/>
    </source>
</evidence>
<dbReference type="AlphaFoldDB" id="A0A7S8MYD8"/>
<dbReference type="EMBL" id="CP064760">
    <property type="protein sequence ID" value="QPE04968.1"/>
    <property type="molecule type" value="Genomic_DNA"/>
</dbReference>
<evidence type="ECO:0000313" key="3">
    <source>
        <dbReference type="Proteomes" id="UP000594480"/>
    </source>
</evidence>
<dbReference type="SUPFAM" id="SSF49879">
    <property type="entry name" value="SMAD/FHA domain"/>
    <property type="match status" value="1"/>
</dbReference>
<name>A0A7S8MYD8_9MICO</name>
<feature type="compositionally biased region" description="Low complexity" evidence="1">
    <location>
        <begin position="231"/>
        <end position="245"/>
    </location>
</feature>
<evidence type="ECO:0000256" key="1">
    <source>
        <dbReference type="SAM" id="MobiDB-lite"/>
    </source>
</evidence>
<dbReference type="KEGG" id="msf:IT882_02265"/>
<accession>A0A7S8MYD8</accession>
<feature type="region of interest" description="Disordered" evidence="1">
    <location>
        <begin position="220"/>
        <end position="272"/>
    </location>
</feature>
<feature type="region of interest" description="Disordered" evidence="1">
    <location>
        <begin position="176"/>
        <end position="208"/>
    </location>
</feature>
<protein>
    <submittedName>
        <fullName evidence="2">FHA domain-containing protein</fullName>
    </submittedName>
</protein>
<reference evidence="2 3" key="1">
    <citation type="submission" date="2020-11" db="EMBL/GenBank/DDBJ databases">
        <title>Amino acid is mineralized and recycled by bacteria in oceanic microbiome.</title>
        <authorList>
            <person name="Zheng L.Y."/>
        </authorList>
    </citation>
    <scope>NUCLEOTIDE SEQUENCE [LARGE SCALE GENOMIC DNA]</scope>
    <source>
        <strain evidence="2 3">A32-1</strain>
    </source>
</reference>
<dbReference type="Proteomes" id="UP000594480">
    <property type="component" value="Chromosome"/>
</dbReference>
<keyword evidence="3" id="KW-1185">Reference proteome</keyword>
<sequence>MRDGDAFAVVLSVLLETAGPNMAALPDFAVATVSDGNARVIVRGAIPARVGTADGASQDVAALGVPTWTDRTIAGATTVAIGVHTASATALPLRDGVAAASQLQWVIDAATALRPADERSGVPAAPPVPAVPEPGPVTEPEAVLEPEPVREGEPRVSSMDTQVGAASELTLPPVVSEDAASADDPSAPPLVREEPESHPIEDTTGYDDLIFGETRLSSVEDAAVRPDSEAPDSTSSDSALAAAAAPPAPLGGGDLVDGVPKAPTAPVLGDHDGETISAEQLEALRAQLSGSAPVRQSTTPSPRTEAAVLVVSTGERVLLDRSAVVGRRPRAVRATGAVPHLVTVPSVEREISSNHVELRVEGADVIAVDLDTMNGTRLLRIGAEPVRLHPGEPTLLVTGDRLDLGDGVVLGFEGI</sequence>